<dbReference type="PANTHER" id="PTHR45947:SF3">
    <property type="entry name" value="SULFOQUINOVOSYL TRANSFERASE SQD2"/>
    <property type="match status" value="1"/>
</dbReference>
<dbReference type="InterPro" id="IPR050194">
    <property type="entry name" value="Glycosyltransferase_grp1"/>
</dbReference>
<dbReference type="PANTHER" id="PTHR45947">
    <property type="entry name" value="SULFOQUINOVOSYL TRANSFERASE SQD2"/>
    <property type="match status" value="1"/>
</dbReference>
<dbReference type="Proteomes" id="UP000295302">
    <property type="component" value="Unassembled WGS sequence"/>
</dbReference>
<protein>
    <submittedName>
        <fullName evidence="1">Glycosyltransferase</fullName>
    </submittedName>
</protein>
<name>A0A4R4Z9D1_9ACTN</name>
<keyword evidence="1" id="KW-0808">Transferase</keyword>
<comment type="caution">
    <text evidence="1">The sequence shown here is derived from an EMBL/GenBank/DDBJ whole genome shotgun (WGS) entry which is preliminary data.</text>
</comment>
<dbReference type="SUPFAM" id="SSF53756">
    <property type="entry name" value="UDP-Glycosyltransferase/glycogen phosphorylase"/>
    <property type="match status" value="1"/>
</dbReference>
<evidence type="ECO:0000313" key="2">
    <source>
        <dbReference type="Proteomes" id="UP000295302"/>
    </source>
</evidence>
<dbReference type="Gene3D" id="3.40.50.2000">
    <property type="entry name" value="Glycogen Phosphorylase B"/>
    <property type="match status" value="2"/>
</dbReference>
<dbReference type="Pfam" id="PF13692">
    <property type="entry name" value="Glyco_trans_1_4"/>
    <property type="match status" value="1"/>
</dbReference>
<keyword evidence="2" id="KW-1185">Reference proteome</keyword>
<dbReference type="AlphaFoldDB" id="A0A4R4Z9D1"/>
<dbReference type="OrthoDB" id="3514870at2"/>
<dbReference type="RefSeq" id="WP_132609204.1">
    <property type="nucleotide sequence ID" value="NZ_SMKQ01000008.1"/>
</dbReference>
<gene>
    <name evidence="1" type="ORF">E1286_05190</name>
</gene>
<dbReference type="EMBL" id="SMKQ01000008">
    <property type="protein sequence ID" value="TDD54586.1"/>
    <property type="molecule type" value="Genomic_DNA"/>
</dbReference>
<dbReference type="GO" id="GO:0016757">
    <property type="term" value="F:glycosyltransferase activity"/>
    <property type="evidence" value="ECO:0007669"/>
    <property type="project" value="TreeGrafter"/>
</dbReference>
<reference evidence="1 2" key="1">
    <citation type="submission" date="2019-03" db="EMBL/GenBank/DDBJ databases">
        <title>Draft genome sequences of novel Actinobacteria.</title>
        <authorList>
            <person name="Sahin N."/>
            <person name="Ay H."/>
            <person name="Saygin H."/>
        </authorList>
    </citation>
    <scope>NUCLEOTIDE SEQUENCE [LARGE SCALE GENOMIC DNA]</scope>
    <source>
        <strain evidence="1 2">CH32</strain>
    </source>
</reference>
<organism evidence="1 2">
    <name type="scientific">Nonomuraea terrae</name>
    <dbReference type="NCBI Taxonomy" id="2530383"/>
    <lineage>
        <taxon>Bacteria</taxon>
        <taxon>Bacillati</taxon>
        <taxon>Actinomycetota</taxon>
        <taxon>Actinomycetes</taxon>
        <taxon>Streptosporangiales</taxon>
        <taxon>Streptosporangiaceae</taxon>
        <taxon>Nonomuraea</taxon>
    </lineage>
</organism>
<dbReference type="CDD" id="cd03801">
    <property type="entry name" value="GT4_PimA-like"/>
    <property type="match status" value="1"/>
</dbReference>
<sequence>MRILARFHAYPPLHNAGAEWAAHTLLRALAERGHQVQVWLSEVAGREPYELDDVQVLPARTQKDFVEAVRKGAVVVSHLENVRSAASAARGWGRPLVVLAHNTFPGTFKAIGSGTTALAVYNSQWMAQEATKFWAKHPEAVKPEREIVVRPPVHAGDYRATPGELVTLVNLFPNKGADLFWKLAAAMPERKFLAVKGSYGDQDVRDLPNVDVVENVPGTDMAKSVYGRTRVLLMPSEYESWGRVGVEAYASGIPVVAAPTPGLKESLGDAGIFVERDDLDGWRAAVEALDDPDAYKSASAAAKKRSKHLDPATDLARWCEAIEALSGSSARRARG</sequence>
<proteinExistence type="predicted"/>
<accession>A0A4R4Z9D1</accession>
<evidence type="ECO:0000313" key="1">
    <source>
        <dbReference type="EMBL" id="TDD54586.1"/>
    </source>
</evidence>